<gene>
    <name evidence="11" type="primary">tatB</name>
    <name evidence="11" type="ORF">OV287_43585</name>
</gene>
<dbReference type="Gene3D" id="1.20.5.3310">
    <property type="match status" value="1"/>
</dbReference>
<dbReference type="EMBL" id="JAPNKA010000001">
    <property type="protein sequence ID" value="MCY1081359.1"/>
    <property type="molecule type" value="Genomic_DNA"/>
</dbReference>
<proteinExistence type="inferred from homology"/>
<keyword evidence="7 9" id="KW-0811">Translocation</keyword>
<evidence type="ECO:0000256" key="6">
    <source>
        <dbReference type="ARBA" id="ARBA00022989"/>
    </source>
</evidence>
<keyword evidence="3 9" id="KW-1003">Cell membrane</keyword>
<dbReference type="HAMAP" id="MF_00237">
    <property type="entry name" value="TatB"/>
    <property type="match status" value="1"/>
</dbReference>
<evidence type="ECO:0000256" key="7">
    <source>
        <dbReference type="ARBA" id="ARBA00023010"/>
    </source>
</evidence>
<keyword evidence="2 9" id="KW-0813">Transport</keyword>
<keyword evidence="5 9" id="KW-0653">Protein transport</keyword>
<evidence type="ECO:0000256" key="8">
    <source>
        <dbReference type="ARBA" id="ARBA00023136"/>
    </source>
</evidence>
<comment type="subcellular location">
    <subcellularLocation>
        <location evidence="9">Cell membrane</location>
        <topology evidence="9">Single-pass membrane protein</topology>
    </subcellularLocation>
    <subcellularLocation>
        <location evidence="1">Membrane</location>
        <topology evidence="1">Single-pass membrane protein</topology>
    </subcellularLocation>
</comment>
<evidence type="ECO:0000313" key="12">
    <source>
        <dbReference type="Proteomes" id="UP001207654"/>
    </source>
</evidence>
<keyword evidence="12" id="KW-1185">Reference proteome</keyword>
<dbReference type="PANTHER" id="PTHR33162">
    <property type="entry name" value="SEC-INDEPENDENT PROTEIN TRANSLOCASE PROTEIN TATA, CHLOROPLASTIC"/>
    <property type="match status" value="1"/>
</dbReference>
<keyword evidence="4 9" id="KW-0812">Transmembrane</keyword>
<evidence type="ECO:0000313" key="11">
    <source>
        <dbReference type="EMBL" id="MCY1081359.1"/>
    </source>
</evidence>
<keyword evidence="8 9" id="KW-0472">Membrane</keyword>
<sequence>MFNIGAGELILIVVVALLVLGPQKLPEFARTIGKFVREFRRQTDEVRTVVEREFYKMDQEILDDPRPPVHPATPAVLPSPVPAAVPVTPAVPPETQAAAAPLETAGAVAVASETPSPTAEPSATEAAEPDALPRLEPVPGTVARNAPKSG</sequence>
<dbReference type="Proteomes" id="UP001207654">
    <property type="component" value="Unassembled WGS sequence"/>
</dbReference>
<dbReference type="NCBIfam" id="TIGR01410">
    <property type="entry name" value="tatB"/>
    <property type="match status" value="1"/>
</dbReference>
<evidence type="ECO:0000256" key="1">
    <source>
        <dbReference type="ARBA" id="ARBA00004167"/>
    </source>
</evidence>
<organism evidence="11 12">
    <name type="scientific">Archangium lansingense</name>
    <dbReference type="NCBI Taxonomy" id="2995310"/>
    <lineage>
        <taxon>Bacteria</taxon>
        <taxon>Pseudomonadati</taxon>
        <taxon>Myxococcota</taxon>
        <taxon>Myxococcia</taxon>
        <taxon>Myxococcales</taxon>
        <taxon>Cystobacterineae</taxon>
        <taxon>Archangiaceae</taxon>
        <taxon>Archangium</taxon>
    </lineage>
</organism>
<feature type="compositionally biased region" description="Low complexity" evidence="10">
    <location>
        <begin position="111"/>
        <end position="126"/>
    </location>
</feature>
<reference evidence="11 12" key="1">
    <citation type="submission" date="2022-11" db="EMBL/GenBank/DDBJ databases">
        <title>Minimal conservation of predation-associated metabolite biosynthetic gene clusters underscores biosynthetic potential of Myxococcota including descriptions for ten novel species: Archangium lansinium sp. nov., Myxococcus landrumus sp. nov., Nannocystis bai.</title>
        <authorList>
            <person name="Ahearne A."/>
            <person name="Stevens C."/>
            <person name="Phillips K."/>
        </authorList>
    </citation>
    <scope>NUCLEOTIDE SEQUENCE [LARGE SCALE GENOMIC DNA]</scope>
    <source>
        <strain evidence="11 12">MIWBW</strain>
    </source>
</reference>
<evidence type="ECO:0000256" key="5">
    <source>
        <dbReference type="ARBA" id="ARBA00022927"/>
    </source>
</evidence>
<feature type="region of interest" description="Disordered" evidence="10">
    <location>
        <begin position="94"/>
        <end position="150"/>
    </location>
</feature>
<dbReference type="RefSeq" id="WP_267539960.1">
    <property type="nucleotide sequence ID" value="NZ_JAPNKA010000001.1"/>
</dbReference>
<name>A0ABT4AI47_9BACT</name>
<protein>
    <recommendedName>
        <fullName evidence="9">Sec-independent protein translocase protein TatB homolog</fullName>
    </recommendedName>
</protein>
<evidence type="ECO:0000256" key="10">
    <source>
        <dbReference type="SAM" id="MobiDB-lite"/>
    </source>
</evidence>
<comment type="caution">
    <text evidence="11">The sequence shown here is derived from an EMBL/GenBank/DDBJ whole genome shotgun (WGS) entry which is preliminary data.</text>
</comment>
<evidence type="ECO:0000256" key="3">
    <source>
        <dbReference type="ARBA" id="ARBA00022475"/>
    </source>
</evidence>
<dbReference type="InterPro" id="IPR018448">
    <property type="entry name" value="TatB"/>
</dbReference>
<evidence type="ECO:0000256" key="9">
    <source>
        <dbReference type="HAMAP-Rule" id="MF_00237"/>
    </source>
</evidence>
<accession>A0ABT4AI47</accession>
<evidence type="ECO:0000256" key="2">
    <source>
        <dbReference type="ARBA" id="ARBA00022448"/>
    </source>
</evidence>
<evidence type="ECO:0000256" key="4">
    <source>
        <dbReference type="ARBA" id="ARBA00022692"/>
    </source>
</evidence>
<dbReference type="PANTHER" id="PTHR33162:SF1">
    <property type="entry name" value="SEC-INDEPENDENT PROTEIN TRANSLOCASE PROTEIN TATA, CHLOROPLASTIC"/>
    <property type="match status" value="1"/>
</dbReference>
<keyword evidence="6 9" id="KW-1133">Transmembrane helix</keyword>
<dbReference type="Pfam" id="PF02416">
    <property type="entry name" value="TatA_B_E"/>
    <property type="match status" value="1"/>
</dbReference>
<dbReference type="InterPro" id="IPR003369">
    <property type="entry name" value="TatA/B/E"/>
</dbReference>
<dbReference type="PRINTS" id="PR01506">
    <property type="entry name" value="TATBPROTEIN"/>
</dbReference>
<comment type="similarity">
    <text evidence="9">Belongs to the TatB family.</text>
</comment>